<name>A0AAV3UXW3_9ALTE</name>
<proteinExistence type="predicted"/>
<dbReference type="RefSeq" id="WP_007991271.1">
    <property type="nucleotide sequence ID" value="NZ_BAEM01000053.1"/>
</dbReference>
<reference evidence="1 2" key="1">
    <citation type="journal article" date="2017" name="Antonie Van Leeuwenhoek">
        <title>Rhizobium rhizosphaerae sp. nov., a novel species isolated from rice rhizosphere.</title>
        <authorList>
            <person name="Zhao J.J."/>
            <person name="Zhang J."/>
            <person name="Zhang R.J."/>
            <person name="Zhang C.W."/>
            <person name="Yin H.Q."/>
            <person name="Zhang X.X."/>
        </authorList>
    </citation>
    <scope>NUCLEOTIDE SEQUENCE [LARGE SCALE GENOMIC DNA]</scope>
    <source>
        <strain evidence="1 2">S18K6</strain>
    </source>
</reference>
<protein>
    <submittedName>
        <fullName evidence="1">Uncharacterized protein</fullName>
    </submittedName>
</protein>
<organism evidence="1 2">
    <name type="scientific">Paraglaciecola chathamensis S18K6</name>
    <dbReference type="NCBI Taxonomy" id="1127672"/>
    <lineage>
        <taxon>Bacteria</taxon>
        <taxon>Pseudomonadati</taxon>
        <taxon>Pseudomonadota</taxon>
        <taxon>Gammaproteobacteria</taxon>
        <taxon>Alteromonadales</taxon>
        <taxon>Alteromonadaceae</taxon>
        <taxon>Paraglaciecola</taxon>
    </lineage>
</organism>
<dbReference type="EMBL" id="BAEM01000053">
    <property type="protein sequence ID" value="GAC11994.1"/>
    <property type="molecule type" value="Genomic_DNA"/>
</dbReference>
<comment type="caution">
    <text evidence="1">The sequence shown here is derived from an EMBL/GenBank/DDBJ whole genome shotgun (WGS) entry which is preliminary data.</text>
</comment>
<dbReference type="AlphaFoldDB" id="A0AAV3UXW3"/>
<dbReference type="Proteomes" id="UP000006320">
    <property type="component" value="Unassembled WGS sequence"/>
</dbReference>
<sequence length="104" mass="11588">MFKEELADLFNEVKASLIDEGEKNFAKQLDTCEILSCSSFASDDSAFTIEFMGYNSEEIEDTFPTGNAEYTVMLTYSTKNKVIGLEVIGCENTKLQQQLLASCT</sequence>
<evidence type="ECO:0000313" key="2">
    <source>
        <dbReference type="Proteomes" id="UP000006320"/>
    </source>
</evidence>
<accession>A0AAV3UXW3</accession>
<gene>
    <name evidence="1" type="ORF">GCHA_4068</name>
</gene>
<evidence type="ECO:0000313" key="1">
    <source>
        <dbReference type="EMBL" id="GAC11994.1"/>
    </source>
</evidence>